<feature type="region of interest" description="Disordered" evidence="1">
    <location>
        <begin position="276"/>
        <end position="295"/>
    </location>
</feature>
<keyword evidence="2" id="KW-1185">Reference proteome</keyword>
<dbReference type="WBParaSite" id="ACRNAN_scaffold932.g22121.t1">
    <property type="protein sequence ID" value="ACRNAN_scaffold932.g22121.t1"/>
    <property type="gene ID" value="ACRNAN_scaffold932.g22121"/>
</dbReference>
<protein>
    <submittedName>
        <fullName evidence="3">Uncharacterized protein</fullName>
    </submittedName>
</protein>
<dbReference type="Proteomes" id="UP000887540">
    <property type="component" value="Unplaced"/>
</dbReference>
<accession>A0A914ELH5</accession>
<evidence type="ECO:0000313" key="3">
    <source>
        <dbReference type="WBParaSite" id="ACRNAN_scaffold932.g22121.t1"/>
    </source>
</evidence>
<organism evidence="2 3">
    <name type="scientific">Acrobeloides nanus</name>
    <dbReference type="NCBI Taxonomy" id="290746"/>
    <lineage>
        <taxon>Eukaryota</taxon>
        <taxon>Metazoa</taxon>
        <taxon>Ecdysozoa</taxon>
        <taxon>Nematoda</taxon>
        <taxon>Chromadorea</taxon>
        <taxon>Rhabditida</taxon>
        <taxon>Tylenchina</taxon>
        <taxon>Cephalobomorpha</taxon>
        <taxon>Cephaloboidea</taxon>
        <taxon>Cephalobidae</taxon>
        <taxon>Acrobeloides</taxon>
    </lineage>
</organism>
<dbReference type="AlphaFoldDB" id="A0A914ELH5"/>
<sequence length="295" mass="33503">MATSSSTYAFETQAYLNGASKDQLKAEIIRAYSEIKKMQILLYELPDLKLTNLKIDSTNKKIDDLARTFHGLSTLELGDSLKGLNDKLENLSTKIPESLDDSLKNINSKMDTMLEPDDTSSTSNTWAEVVKKNRTTPPSLLLQQAILDANDKPNRERNALVKLPSDKPVDRETFVNDLLEETKLKADTTEFFWLGKKDAPTALRVKTTSKEDALKVIKSILKLRNRANNPYLNITARPDYNKTELQLFQDLWAQAIELNNKNKSFDWTVRNLRLMQNPSPSAWTPKPTKSKKQVS</sequence>
<evidence type="ECO:0000313" key="2">
    <source>
        <dbReference type="Proteomes" id="UP000887540"/>
    </source>
</evidence>
<name>A0A914ELH5_9BILA</name>
<proteinExistence type="predicted"/>
<evidence type="ECO:0000256" key="1">
    <source>
        <dbReference type="SAM" id="MobiDB-lite"/>
    </source>
</evidence>
<reference evidence="3" key="1">
    <citation type="submission" date="2022-11" db="UniProtKB">
        <authorList>
            <consortium name="WormBaseParasite"/>
        </authorList>
    </citation>
    <scope>IDENTIFICATION</scope>
</reference>